<evidence type="ECO:0000313" key="5">
    <source>
        <dbReference type="Proteomes" id="UP000215043"/>
    </source>
</evidence>
<reference evidence="4 5" key="1">
    <citation type="submission" date="2017-08" db="EMBL/GenBank/DDBJ databases">
        <title>The complete genome sequence of moderately halophilic actinomycete Actinopolyspora erythraea YIM 90600, the producer of novel erythromycin, novel actinopolysporins A-C and tubercidin.</title>
        <authorList>
            <person name="Yin M."/>
            <person name="Tang S."/>
        </authorList>
    </citation>
    <scope>NUCLEOTIDE SEQUENCE [LARGE SCALE GENOMIC DNA]</scope>
    <source>
        <strain evidence="4 5">YIM 90600</strain>
    </source>
</reference>
<sequence length="154" mass="17097">MHEFVIRAEDPAAAEVRELLDRHLTFTRENSPPDECYALDENGLDAADVFVFGLRDEGELLGIGALKRIGTRHAELKSMHTAEAARGRGIGRAMLEQLVAWAGASGYSRISLETGAAQAFEPARRLYESVGFRNCEPFGNYVRSPHSVYMTRQL</sequence>
<dbReference type="InterPro" id="IPR016181">
    <property type="entry name" value="Acyl_CoA_acyltransferase"/>
</dbReference>
<dbReference type="Pfam" id="PF00583">
    <property type="entry name" value="Acetyltransf_1"/>
    <property type="match status" value="1"/>
</dbReference>
<accession>A0A223RS72</accession>
<dbReference type="InterPro" id="IPR050832">
    <property type="entry name" value="Bact_Acetyltransf"/>
</dbReference>
<dbReference type="Proteomes" id="UP000215043">
    <property type="component" value="Chromosome"/>
</dbReference>
<dbReference type="Gene3D" id="3.40.630.30">
    <property type="match status" value="1"/>
</dbReference>
<dbReference type="AlphaFoldDB" id="A0A223RS72"/>
<dbReference type="SUPFAM" id="SSF55729">
    <property type="entry name" value="Acyl-CoA N-acyltransferases (Nat)"/>
    <property type="match status" value="1"/>
</dbReference>
<dbReference type="EMBL" id="CP022752">
    <property type="protein sequence ID" value="ASU78697.1"/>
    <property type="molecule type" value="Genomic_DNA"/>
</dbReference>
<dbReference type="PANTHER" id="PTHR43877:SF5">
    <property type="entry name" value="BLL8307 PROTEIN"/>
    <property type="match status" value="1"/>
</dbReference>
<dbReference type="PROSITE" id="PS51186">
    <property type="entry name" value="GNAT"/>
    <property type="match status" value="1"/>
</dbReference>
<evidence type="ECO:0000259" key="3">
    <source>
        <dbReference type="PROSITE" id="PS51186"/>
    </source>
</evidence>
<dbReference type="GO" id="GO:0016747">
    <property type="term" value="F:acyltransferase activity, transferring groups other than amino-acyl groups"/>
    <property type="evidence" value="ECO:0007669"/>
    <property type="project" value="InterPro"/>
</dbReference>
<dbReference type="PANTHER" id="PTHR43877">
    <property type="entry name" value="AMINOALKYLPHOSPHONATE N-ACETYLTRANSFERASE-RELATED-RELATED"/>
    <property type="match status" value="1"/>
</dbReference>
<organism evidence="4 5">
    <name type="scientific">Actinopolyspora erythraea</name>
    <dbReference type="NCBI Taxonomy" id="414996"/>
    <lineage>
        <taxon>Bacteria</taxon>
        <taxon>Bacillati</taxon>
        <taxon>Actinomycetota</taxon>
        <taxon>Actinomycetes</taxon>
        <taxon>Actinopolysporales</taxon>
        <taxon>Actinopolysporaceae</taxon>
        <taxon>Actinopolyspora</taxon>
    </lineage>
</organism>
<evidence type="ECO:0000313" key="4">
    <source>
        <dbReference type="EMBL" id="ASU78697.1"/>
    </source>
</evidence>
<proteinExistence type="predicted"/>
<gene>
    <name evidence="4" type="ORF">CDG81_10870</name>
</gene>
<dbReference type="CDD" id="cd04301">
    <property type="entry name" value="NAT_SF"/>
    <property type="match status" value="1"/>
</dbReference>
<name>A0A223RS72_9ACTN</name>
<evidence type="ECO:0000256" key="2">
    <source>
        <dbReference type="ARBA" id="ARBA00023315"/>
    </source>
</evidence>
<evidence type="ECO:0000256" key="1">
    <source>
        <dbReference type="ARBA" id="ARBA00022679"/>
    </source>
</evidence>
<dbReference type="InterPro" id="IPR000182">
    <property type="entry name" value="GNAT_dom"/>
</dbReference>
<feature type="domain" description="N-acetyltransferase" evidence="3">
    <location>
        <begin position="4"/>
        <end position="154"/>
    </location>
</feature>
<dbReference type="RefSeq" id="WP_052428098.1">
    <property type="nucleotide sequence ID" value="NZ_CP022752.1"/>
</dbReference>
<protein>
    <submittedName>
        <fullName evidence="4">GNAT family N-acetyltransferase</fullName>
    </submittedName>
</protein>
<dbReference type="KEGG" id="aey:CDG81_10870"/>
<keyword evidence="1 4" id="KW-0808">Transferase</keyword>
<keyword evidence="2" id="KW-0012">Acyltransferase</keyword>
<dbReference type="OrthoDB" id="9803233at2"/>